<dbReference type="InterPro" id="IPR030381">
    <property type="entry name" value="G_DYNAMIN_dom"/>
</dbReference>
<dbReference type="SUPFAM" id="SSF52540">
    <property type="entry name" value="P-loop containing nucleoside triphosphate hydrolases"/>
    <property type="match status" value="1"/>
</dbReference>
<dbReference type="CDD" id="cd08771">
    <property type="entry name" value="DLP_1"/>
    <property type="match status" value="1"/>
</dbReference>
<keyword evidence="2" id="KW-0342">GTP-binding</keyword>
<name>A0AA39WJY1_9PEZI</name>
<feature type="domain" description="GED" evidence="3">
    <location>
        <begin position="640"/>
        <end position="727"/>
    </location>
</feature>
<accession>A0AA39WJY1</accession>
<keyword evidence="6" id="KW-1185">Reference proteome</keyword>
<dbReference type="InterPro" id="IPR027417">
    <property type="entry name" value="P-loop_NTPase"/>
</dbReference>
<dbReference type="InterPro" id="IPR022812">
    <property type="entry name" value="Dynamin"/>
</dbReference>
<feature type="domain" description="Dynamin-type G" evidence="4">
    <location>
        <begin position="31"/>
        <end position="321"/>
    </location>
</feature>
<dbReference type="GO" id="GO:0006897">
    <property type="term" value="P:endocytosis"/>
    <property type="evidence" value="ECO:0007669"/>
    <property type="project" value="TreeGrafter"/>
</dbReference>
<dbReference type="GO" id="GO:0005739">
    <property type="term" value="C:mitochondrion"/>
    <property type="evidence" value="ECO:0007669"/>
    <property type="project" value="TreeGrafter"/>
</dbReference>
<dbReference type="Pfam" id="PF00350">
    <property type="entry name" value="Dynamin_N"/>
    <property type="match status" value="1"/>
</dbReference>
<dbReference type="GO" id="GO:0005525">
    <property type="term" value="F:GTP binding"/>
    <property type="evidence" value="ECO:0007669"/>
    <property type="project" value="InterPro"/>
</dbReference>
<evidence type="ECO:0000313" key="5">
    <source>
        <dbReference type="EMBL" id="KAK0616798.1"/>
    </source>
</evidence>
<dbReference type="PROSITE" id="PS51388">
    <property type="entry name" value="GED"/>
    <property type="match status" value="1"/>
</dbReference>
<dbReference type="AlphaFoldDB" id="A0AA39WJY1"/>
<dbReference type="Pfam" id="PF01031">
    <property type="entry name" value="Dynamin_M"/>
    <property type="match status" value="1"/>
</dbReference>
<dbReference type="GO" id="GO:0003924">
    <property type="term" value="F:GTPase activity"/>
    <property type="evidence" value="ECO:0007669"/>
    <property type="project" value="InterPro"/>
</dbReference>
<dbReference type="PRINTS" id="PR00195">
    <property type="entry name" value="DYNAMIN"/>
</dbReference>
<evidence type="ECO:0000256" key="1">
    <source>
        <dbReference type="ARBA" id="ARBA00022741"/>
    </source>
</evidence>
<dbReference type="GO" id="GO:0000266">
    <property type="term" value="P:mitochondrial fission"/>
    <property type="evidence" value="ECO:0007669"/>
    <property type="project" value="TreeGrafter"/>
</dbReference>
<comment type="caution">
    <text evidence="5">The sequence shown here is derived from an EMBL/GenBank/DDBJ whole genome shotgun (WGS) entry which is preliminary data.</text>
</comment>
<gene>
    <name evidence="5" type="ORF">B0T14DRAFT_523839</name>
</gene>
<evidence type="ECO:0000259" key="4">
    <source>
        <dbReference type="PROSITE" id="PS51718"/>
    </source>
</evidence>
<dbReference type="InterPro" id="IPR045063">
    <property type="entry name" value="Dynamin_N"/>
</dbReference>
<dbReference type="SMART" id="SM00053">
    <property type="entry name" value="DYNc"/>
    <property type="match status" value="1"/>
</dbReference>
<evidence type="ECO:0000256" key="2">
    <source>
        <dbReference type="ARBA" id="ARBA00023134"/>
    </source>
</evidence>
<dbReference type="InterPro" id="IPR020850">
    <property type="entry name" value="GED_dom"/>
</dbReference>
<organism evidence="5 6">
    <name type="scientific">Immersiella caudata</name>
    <dbReference type="NCBI Taxonomy" id="314043"/>
    <lineage>
        <taxon>Eukaryota</taxon>
        <taxon>Fungi</taxon>
        <taxon>Dikarya</taxon>
        <taxon>Ascomycota</taxon>
        <taxon>Pezizomycotina</taxon>
        <taxon>Sordariomycetes</taxon>
        <taxon>Sordariomycetidae</taxon>
        <taxon>Sordariales</taxon>
        <taxon>Lasiosphaeriaceae</taxon>
        <taxon>Immersiella</taxon>
    </lineage>
</organism>
<dbReference type="GO" id="GO:0016020">
    <property type="term" value="C:membrane"/>
    <property type="evidence" value="ECO:0007669"/>
    <property type="project" value="TreeGrafter"/>
</dbReference>
<reference evidence="5" key="1">
    <citation type="submission" date="2023-06" db="EMBL/GenBank/DDBJ databases">
        <title>Genome-scale phylogeny and comparative genomics of the fungal order Sordariales.</title>
        <authorList>
            <consortium name="Lawrence Berkeley National Laboratory"/>
            <person name="Hensen N."/>
            <person name="Bonometti L."/>
            <person name="Westerberg I."/>
            <person name="Brannstrom I.O."/>
            <person name="Guillou S."/>
            <person name="Cros-Aarteil S."/>
            <person name="Calhoun S."/>
            <person name="Haridas S."/>
            <person name="Kuo A."/>
            <person name="Mondo S."/>
            <person name="Pangilinan J."/>
            <person name="Riley R."/>
            <person name="Labutti K."/>
            <person name="Andreopoulos B."/>
            <person name="Lipzen A."/>
            <person name="Chen C."/>
            <person name="Yanf M."/>
            <person name="Daum C."/>
            <person name="Ng V."/>
            <person name="Clum A."/>
            <person name="Steindorff A."/>
            <person name="Ohm R."/>
            <person name="Martin F."/>
            <person name="Silar P."/>
            <person name="Natvig D."/>
            <person name="Lalanne C."/>
            <person name="Gautier V."/>
            <person name="Ament-Velasquez S.L."/>
            <person name="Kruys A."/>
            <person name="Hutchinson M.I."/>
            <person name="Powell A.J."/>
            <person name="Barry K."/>
            <person name="Miller A.N."/>
            <person name="Grigoriev I.V."/>
            <person name="Debuchy R."/>
            <person name="Gladieux P."/>
            <person name="Thoren M.H."/>
            <person name="Johannesson H."/>
        </authorList>
    </citation>
    <scope>NUCLEOTIDE SEQUENCE</scope>
    <source>
        <strain evidence="5">CBS 606.72</strain>
    </source>
</reference>
<dbReference type="GO" id="GO:0008017">
    <property type="term" value="F:microtubule binding"/>
    <property type="evidence" value="ECO:0007669"/>
    <property type="project" value="TreeGrafter"/>
</dbReference>
<protein>
    <submittedName>
        <fullName evidence="5">Dynamin family protein</fullName>
    </submittedName>
</protein>
<dbReference type="InterPro" id="IPR001401">
    <property type="entry name" value="Dynamin_GTPase"/>
</dbReference>
<dbReference type="EMBL" id="JAULSU010000005">
    <property type="protein sequence ID" value="KAK0616798.1"/>
    <property type="molecule type" value="Genomic_DNA"/>
</dbReference>
<dbReference type="Gene3D" id="3.40.50.300">
    <property type="entry name" value="P-loop containing nucleotide triphosphate hydrolases"/>
    <property type="match status" value="1"/>
</dbReference>
<dbReference type="PANTHER" id="PTHR11566">
    <property type="entry name" value="DYNAMIN"/>
    <property type="match status" value="1"/>
</dbReference>
<sequence length="727" mass="82112">MTTASGSGAALTSPTRLRKIDVLREKNIGQYIPLPQLVAVGDQSSGKSSLLESITGIPFPRGQELCTRYATQITHRRDDFERIDVSIIPGPHASPEHREKLKSFHCQFQSNKELLGEFPTLLNKVNKAMQIRTNDNPEGVHTFSEDVLKIEKCGPSEDYLTVIDVPGIFRATAEGITAKDRDLVKNMVKRYIKDDRTIILAVVPANVDVATQEILELAKEYDTTGDRTLGVLTKPDTVKEKSQKMSVCNLVLGHRMPLTLGYFIVRNRGGDDEETQVDFTDREKMFLDDPWSTLPRDRIGVLALRERLQELLGQITDKAFPKLLSEIRGLFNEAVKKWEALGPSRNSERKQQTYLMKVVTKFQEFVRDALAANYSHDDAFNNPDLRLITTILNVTANFNREFASLSHSHSFKAFGKDVRCDPTSSVLEIKPKVIATLADPEVELTGDETCCVPDGAFDEYPELLDFVVTDWEVEAPEGDIMEWIGKMRRESRGVELGTFSSTMFASAFREQSQKWRGMTESYISRIILVIHRFVHRALEFACPDVRMNERLRSMIMDGLLERYHGGLKHALMLVAVEREKRPYTWSGVYSHNVQGSRGQRIADSLASKARLEHGRTSKVVVDHNLISTAITNRGNVDFEKEEIHDTLAAYYNVARKRFVDNIWHQAVDHTLLSGPTSPLGLLSEQWVMTLDNGQLEIIAGELPSVIKTREALGKRILDLKEAMAILR</sequence>
<dbReference type="Gene3D" id="1.20.120.1240">
    <property type="entry name" value="Dynamin, middle domain"/>
    <property type="match status" value="1"/>
</dbReference>
<dbReference type="PROSITE" id="PS51718">
    <property type="entry name" value="G_DYNAMIN_2"/>
    <property type="match status" value="1"/>
</dbReference>
<evidence type="ECO:0000259" key="3">
    <source>
        <dbReference type="PROSITE" id="PS51388"/>
    </source>
</evidence>
<dbReference type="Proteomes" id="UP001175000">
    <property type="component" value="Unassembled WGS sequence"/>
</dbReference>
<evidence type="ECO:0000313" key="6">
    <source>
        <dbReference type="Proteomes" id="UP001175000"/>
    </source>
</evidence>
<dbReference type="FunFam" id="3.40.50.300:FF:001425">
    <property type="entry name" value="Dynamin GTPase, putative"/>
    <property type="match status" value="1"/>
</dbReference>
<proteinExistence type="predicted"/>
<dbReference type="PANTHER" id="PTHR11566:SF215">
    <property type="entry name" value="DYNAMIN GTPASE"/>
    <property type="match status" value="1"/>
</dbReference>
<dbReference type="GO" id="GO:0016559">
    <property type="term" value="P:peroxisome fission"/>
    <property type="evidence" value="ECO:0007669"/>
    <property type="project" value="TreeGrafter"/>
</dbReference>
<dbReference type="InterPro" id="IPR000375">
    <property type="entry name" value="Dynamin_stalk"/>
</dbReference>
<dbReference type="GO" id="GO:0048312">
    <property type="term" value="P:intracellular distribution of mitochondria"/>
    <property type="evidence" value="ECO:0007669"/>
    <property type="project" value="TreeGrafter"/>
</dbReference>
<keyword evidence="1" id="KW-0547">Nucleotide-binding</keyword>
<dbReference type="GO" id="GO:0005874">
    <property type="term" value="C:microtubule"/>
    <property type="evidence" value="ECO:0007669"/>
    <property type="project" value="TreeGrafter"/>
</dbReference>